<organism evidence="1 2">
    <name type="scientific">Penstemon smallii</name>
    <dbReference type="NCBI Taxonomy" id="265156"/>
    <lineage>
        <taxon>Eukaryota</taxon>
        <taxon>Viridiplantae</taxon>
        <taxon>Streptophyta</taxon>
        <taxon>Embryophyta</taxon>
        <taxon>Tracheophyta</taxon>
        <taxon>Spermatophyta</taxon>
        <taxon>Magnoliopsida</taxon>
        <taxon>eudicotyledons</taxon>
        <taxon>Gunneridae</taxon>
        <taxon>Pentapetalae</taxon>
        <taxon>asterids</taxon>
        <taxon>lamiids</taxon>
        <taxon>Lamiales</taxon>
        <taxon>Plantaginaceae</taxon>
        <taxon>Cheloneae</taxon>
        <taxon>Penstemon</taxon>
    </lineage>
</organism>
<dbReference type="Proteomes" id="UP001634393">
    <property type="component" value="Unassembled WGS sequence"/>
</dbReference>
<sequence length="31" mass="3794">MDTKFSRWEIYYGALQDFIRKTKMNNFCISS</sequence>
<accession>A0ABD3T0A9</accession>
<dbReference type="EMBL" id="JBJXBP010000005">
    <property type="protein sequence ID" value="KAL3830315.1"/>
    <property type="molecule type" value="Genomic_DNA"/>
</dbReference>
<evidence type="ECO:0008006" key="3">
    <source>
        <dbReference type="Google" id="ProtNLM"/>
    </source>
</evidence>
<evidence type="ECO:0000313" key="1">
    <source>
        <dbReference type="EMBL" id="KAL3830315.1"/>
    </source>
</evidence>
<reference evidence="1 2" key="1">
    <citation type="submission" date="2024-12" db="EMBL/GenBank/DDBJ databases">
        <title>The unique morphological basis and parallel evolutionary history of personate flowers in Penstemon.</title>
        <authorList>
            <person name="Depatie T.H."/>
            <person name="Wessinger C.A."/>
        </authorList>
    </citation>
    <scope>NUCLEOTIDE SEQUENCE [LARGE SCALE GENOMIC DNA]</scope>
    <source>
        <strain evidence="1">WTNN_2</strain>
        <tissue evidence="1">Leaf</tissue>
    </source>
</reference>
<name>A0ABD3T0A9_9LAMI</name>
<proteinExistence type="predicted"/>
<protein>
    <recommendedName>
        <fullName evidence="3">Maturase K</fullName>
    </recommendedName>
</protein>
<comment type="caution">
    <text evidence="1">The sequence shown here is derived from an EMBL/GenBank/DDBJ whole genome shotgun (WGS) entry which is preliminary data.</text>
</comment>
<keyword evidence="2" id="KW-1185">Reference proteome</keyword>
<dbReference type="AlphaFoldDB" id="A0ABD3T0A9"/>
<gene>
    <name evidence="1" type="ORF">ACJIZ3_019117</name>
</gene>
<evidence type="ECO:0000313" key="2">
    <source>
        <dbReference type="Proteomes" id="UP001634393"/>
    </source>
</evidence>